<protein>
    <recommendedName>
        <fullName evidence="4">ScyD/ScyE family protein</fullName>
    </recommendedName>
</protein>
<dbReference type="InterPro" id="IPR015943">
    <property type="entry name" value="WD40/YVTN_repeat-like_dom_sf"/>
</dbReference>
<keyword evidence="1" id="KW-0732">Signal</keyword>
<dbReference type="SUPFAM" id="SSF63829">
    <property type="entry name" value="Calcium-dependent phosphotriesterase"/>
    <property type="match status" value="1"/>
</dbReference>
<keyword evidence="3" id="KW-1185">Reference proteome</keyword>
<dbReference type="AlphaFoldDB" id="A0A916TJZ1"/>
<dbReference type="Gene3D" id="2.130.10.10">
    <property type="entry name" value="YVTN repeat-like/Quinoprotein amine dehydrogenase"/>
    <property type="match status" value="1"/>
</dbReference>
<reference evidence="2" key="2">
    <citation type="submission" date="2020-09" db="EMBL/GenBank/DDBJ databases">
        <authorList>
            <person name="Sun Q."/>
            <person name="Zhou Y."/>
        </authorList>
    </citation>
    <scope>NUCLEOTIDE SEQUENCE</scope>
    <source>
        <strain evidence="2">CGMCC 1.15085</strain>
    </source>
</reference>
<evidence type="ECO:0000313" key="2">
    <source>
        <dbReference type="EMBL" id="GGB48238.1"/>
    </source>
</evidence>
<proteinExistence type="predicted"/>
<sequence length="358" mass="35757">MRPARSFAVGCAAAGLAVTVPGIAAASPRPTPPVTLSGAVGAPFNLEVDGPRVLVADGGPGLVGSLQSDGSIAPVVTGVPGASGVATRGAWLAYTSTVSDENTHENSASGLHVRNPDGGTVYADLTAYEAQHNPDGMTQYGPHSDDPCVQAVAGPKYTGLLDSHAYSVASRGNGWLVADAGANDLLSVSDSGQVSTVATFPAQPTTITQEMADALKAPACVVGVTVDFEPVPTDVEVGPGGSIYVTTLPGGPEGPELGARGSLWKVNPSTHSVTRIATGFAGATNLAIGKHGDIYVAELFGGKISVVNSRGVSTLANVPGVVSVETSANGTVYAGTMGMDESHPGTIVKIATGPARAH</sequence>
<evidence type="ECO:0008006" key="4">
    <source>
        <dbReference type="Google" id="ProtNLM"/>
    </source>
</evidence>
<dbReference type="NCBIfam" id="NF033206">
    <property type="entry name" value="ScyE_fam"/>
    <property type="match status" value="1"/>
</dbReference>
<reference evidence="2" key="1">
    <citation type="journal article" date="2014" name="Int. J. Syst. Evol. Microbiol.">
        <title>Complete genome sequence of Corynebacterium casei LMG S-19264T (=DSM 44701T), isolated from a smear-ripened cheese.</title>
        <authorList>
            <consortium name="US DOE Joint Genome Institute (JGI-PGF)"/>
            <person name="Walter F."/>
            <person name="Albersmeier A."/>
            <person name="Kalinowski J."/>
            <person name="Ruckert C."/>
        </authorList>
    </citation>
    <scope>NUCLEOTIDE SEQUENCE</scope>
    <source>
        <strain evidence="2">CGMCC 1.15085</strain>
    </source>
</reference>
<evidence type="ECO:0000256" key="1">
    <source>
        <dbReference type="SAM" id="SignalP"/>
    </source>
</evidence>
<feature type="signal peptide" evidence="1">
    <location>
        <begin position="1"/>
        <end position="26"/>
    </location>
</feature>
<feature type="chain" id="PRO_5037525024" description="ScyD/ScyE family protein" evidence="1">
    <location>
        <begin position="27"/>
        <end position="358"/>
    </location>
</feature>
<dbReference type="InterPro" id="IPR048031">
    <property type="entry name" value="ScyD/ScyE-like"/>
</dbReference>
<evidence type="ECO:0000313" key="3">
    <source>
        <dbReference type="Proteomes" id="UP000636793"/>
    </source>
</evidence>
<organism evidence="2 3">
    <name type="scientific">Flexivirga endophytica</name>
    <dbReference type="NCBI Taxonomy" id="1849103"/>
    <lineage>
        <taxon>Bacteria</taxon>
        <taxon>Bacillati</taxon>
        <taxon>Actinomycetota</taxon>
        <taxon>Actinomycetes</taxon>
        <taxon>Micrococcales</taxon>
        <taxon>Dermacoccaceae</taxon>
        <taxon>Flexivirga</taxon>
    </lineage>
</organism>
<accession>A0A916TJZ1</accession>
<name>A0A916TJZ1_9MICO</name>
<comment type="caution">
    <text evidence="2">The sequence shown here is derived from an EMBL/GenBank/DDBJ whole genome shotgun (WGS) entry which is preliminary data.</text>
</comment>
<dbReference type="Proteomes" id="UP000636793">
    <property type="component" value="Unassembled WGS sequence"/>
</dbReference>
<dbReference type="EMBL" id="BMHI01000009">
    <property type="protein sequence ID" value="GGB48238.1"/>
    <property type="molecule type" value="Genomic_DNA"/>
</dbReference>
<dbReference type="RefSeq" id="WP_188839264.1">
    <property type="nucleotide sequence ID" value="NZ_BMHI01000009.1"/>
</dbReference>
<gene>
    <name evidence="2" type="ORF">GCM10011492_44340</name>
</gene>